<comment type="caution">
    <text evidence="2">The sequence shown here is derived from an EMBL/GenBank/DDBJ whole genome shotgun (WGS) entry which is preliminary data.</text>
</comment>
<name>A0ABS8TF61_DATST</name>
<dbReference type="Proteomes" id="UP000823775">
    <property type="component" value="Unassembled WGS sequence"/>
</dbReference>
<feature type="region of interest" description="Disordered" evidence="1">
    <location>
        <begin position="1"/>
        <end position="28"/>
    </location>
</feature>
<sequence length="243" mass="27010">MEARISTKDPPGILNPPPLSSTSEKPPNLNFAKAINLTKPKPINPRSGDPTVKSRITNHNGMPTVIFKSKEYYGVMAMECKFTLIKKSIEIDGGSNVATKMDDFKPEEDSLIAPVWVLLSGQQGNQITFTRDNIKDMSVQLIVDLGPFNINHVQDNFNEMNIDSWVEESQEEKEADSTLGKTIDPLDPIDREFQNITDKHNLSPRGMKVVKQKKRNGQTSSNSHTNCPHGKPGTKKPTSNNVV</sequence>
<feature type="region of interest" description="Disordered" evidence="1">
    <location>
        <begin position="167"/>
        <end position="243"/>
    </location>
</feature>
<dbReference type="EMBL" id="JACEIK010001526">
    <property type="protein sequence ID" value="MCD7470082.1"/>
    <property type="molecule type" value="Genomic_DNA"/>
</dbReference>
<protein>
    <recommendedName>
        <fullName evidence="4">DUF4283 domain-containing protein</fullName>
    </recommendedName>
</protein>
<accession>A0ABS8TF61</accession>
<gene>
    <name evidence="2" type="ORF">HAX54_009659</name>
</gene>
<feature type="compositionally biased region" description="Basic and acidic residues" evidence="1">
    <location>
        <begin position="188"/>
        <end position="201"/>
    </location>
</feature>
<proteinExistence type="predicted"/>
<evidence type="ECO:0000313" key="2">
    <source>
        <dbReference type="EMBL" id="MCD7470082.1"/>
    </source>
</evidence>
<organism evidence="2 3">
    <name type="scientific">Datura stramonium</name>
    <name type="common">Jimsonweed</name>
    <name type="synonym">Common thornapple</name>
    <dbReference type="NCBI Taxonomy" id="4076"/>
    <lineage>
        <taxon>Eukaryota</taxon>
        <taxon>Viridiplantae</taxon>
        <taxon>Streptophyta</taxon>
        <taxon>Embryophyta</taxon>
        <taxon>Tracheophyta</taxon>
        <taxon>Spermatophyta</taxon>
        <taxon>Magnoliopsida</taxon>
        <taxon>eudicotyledons</taxon>
        <taxon>Gunneridae</taxon>
        <taxon>Pentapetalae</taxon>
        <taxon>asterids</taxon>
        <taxon>lamiids</taxon>
        <taxon>Solanales</taxon>
        <taxon>Solanaceae</taxon>
        <taxon>Solanoideae</taxon>
        <taxon>Datureae</taxon>
        <taxon>Datura</taxon>
    </lineage>
</organism>
<evidence type="ECO:0000256" key="1">
    <source>
        <dbReference type="SAM" id="MobiDB-lite"/>
    </source>
</evidence>
<reference evidence="2 3" key="1">
    <citation type="journal article" date="2021" name="BMC Genomics">
        <title>Datura genome reveals duplications of psychoactive alkaloid biosynthetic genes and high mutation rate following tissue culture.</title>
        <authorList>
            <person name="Rajewski A."/>
            <person name="Carter-House D."/>
            <person name="Stajich J."/>
            <person name="Litt A."/>
        </authorList>
    </citation>
    <scope>NUCLEOTIDE SEQUENCE [LARGE SCALE GENOMIC DNA]</scope>
    <source>
        <strain evidence="2">AR-01</strain>
    </source>
</reference>
<feature type="compositionally biased region" description="Polar residues" evidence="1">
    <location>
        <begin position="217"/>
        <end position="226"/>
    </location>
</feature>
<keyword evidence="3" id="KW-1185">Reference proteome</keyword>
<evidence type="ECO:0000313" key="3">
    <source>
        <dbReference type="Proteomes" id="UP000823775"/>
    </source>
</evidence>
<evidence type="ECO:0008006" key="4">
    <source>
        <dbReference type="Google" id="ProtNLM"/>
    </source>
</evidence>